<keyword evidence="5" id="KW-1185">Reference proteome</keyword>
<dbReference type="Pfam" id="PF08534">
    <property type="entry name" value="Redoxin"/>
    <property type="match status" value="1"/>
</dbReference>
<dbReference type="PANTHER" id="PTHR43110:SF1">
    <property type="entry name" value="THIOL PEROXIDASE"/>
    <property type="match status" value="1"/>
</dbReference>
<proteinExistence type="predicted"/>
<sequence length="193" mass="21467">MATVYLNHTEINVGGQFPVVGEYAHSFLLVDSGMIDVPLSRFAGKPKVIAVIPSIDSEVGLMIARQLDRLSADWPDCVILVVSVDTPYALSRAMEQERFRRVQLLCTLRGRDFHKDYGVMITDIPLSGFMATALIGLNTYDIVTYSELVSDLSSEPDYGAMAECLFPPVEEEAEQIVDDAEQITKLERYTPDN</sequence>
<name>A0A3S8ZSZ6_9NEIS</name>
<reference evidence="4 5" key="1">
    <citation type="submission" date="2018-12" db="EMBL/GenBank/DDBJ databases">
        <title>Complete genome sequence of Iodobacter sp. H11R3.</title>
        <authorList>
            <person name="Bae J.-W."/>
        </authorList>
    </citation>
    <scope>NUCLEOTIDE SEQUENCE [LARGE SCALE GENOMIC DNA]</scope>
    <source>
        <strain evidence="4 5">H11R3</strain>
    </source>
</reference>
<keyword evidence="2" id="KW-0676">Redox-active center</keyword>
<dbReference type="RefSeq" id="WP_125973502.1">
    <property type="nucleotide sequence ID" value="NZ_CP034433.1"/>
</dbReference>
<dbReference type="EMBL" id="CP034433">
    <property type="protein sequence ID" value="AZN36633.1"/>
    <property type="molecule type" value="Genomic_DNA"/>
</dbReference>
<dbReference type="OrthoDB" id="9129617at2"/>
<dbReference type="GO" id="GO:0004601">
    <property type="term" value="F:peroxidase activity"/>
    <property type="evidence" value="ECO:0007669"/>
    <property type="project" value="UniProtKB-KW"/>
</dbReference>
<dbReference type="PANTHER" id="PTHR43110">
    <property type="entry name" value="THIOL PEROXIDASE"/>
    <property type="match status" value="1"/>
</dbReference>
<dbReference type="EC" id="1.11.1.-" evidence="4"/>
<keyword evidence="4" id="KW-0575">Peroxidase</keyword>
<evidence type="ECO:0000256" key="1">
    <source>
        <dbReference type="ARBA" id="ARBA00023157"/>
    </source>
</evidence>
<dbReference type="InterPro" id="IPR050455">
    <property type="entry name" value="Tpx_Peroxidase_subfamily"/>
</dbReference>
<dbReference type="AlphaFoldDB" id="A0A3S8ZSZ6"/>
<dbReference type="InterPro" id="IPR036249">
    <property type="entry name" value="Thioredoxin-like_sf"/>
</dbReference>
<evidence type="ECO:0000313" key="5">
    <source>
        <dbReference type="Proteomes" id="UP000282438"/>
    </source>
</evidence>
<keyword evidence="1" id="KW-1015">Disulfide bond</keyword>
<evidence type="ECO:0000313" key="4">
    <source>
        <dbReference type="EMBL" id="AZN36633.1"/>
    </source>
</evidence>
<keyword evidence="4" id="KW-0560">Oxidoreductase</keyword>
<dbReference type="Proteomes" id="UP000282438">
    <property type="component" value="Chromosome"/>
</dbReference>
<dbReference type="NCBIfam" id="NF001808">
    <property type="entry name" value="PRK00522.1"/>
    <property type="match status" value="1"/>
</dbReference>
<dbReference type="SUPFAM" id="SSF52833">
    <property type="entry name" value="Thioredoxin-like"/>
    <property type="match status" value="1"/>
</dbReference>
<dbReference type="KEGG" id="iod:EJO50_09090"/>
<evidence type="ECO:0000259" key="3">
    <source>
        <dbReference type="Pfam" id="PF08534"/>
    </source>
</evidence>
<protein>
    <submittedName>
        <fullName evidence="4">Thiol peroxidase</fullName>
        <ecNumber evidence="4">1.11.1.-</ecNumber>
    </submittedName>
</protein>
<feature type="domain" description="Redoxin" evidence="3">
    <location>
        <begin position="20"/>
        <end position="159"/>
    </location>
</feature>
<accession>A0A3S8ZSZ6</accession>
<gene>
    <name evidence="4" type="ORF">EJO50_09090</name>
</gene>
<evidence type="ECO:0000256" key="2">
    <source>
        <dbReference type="ARBA" id="ARBA00023284"/>
    </source>
</evidence>
<dbReference type="InterPro" id="IPR013740">
    <property type="entry name" value="Redoxin"/>
</dbReference>
<organism evidence="4 5">
    <name type="scientific">Iodobacter ciconiae</name>
    <dbReference type="NCBI Taxonomy" id="2496266"/>
    <lineage>
        <taxon>Bacteria</taxon>
        <taxon>Pseudomonadati</taxon>
        <taxon>Pseudomonadota</taxon>
        <taxon>Betaproteobacteria</taxon>
        <taxon>Neisseriales</taxon>
        <taxon>Chitinibacteraceae</taxon>
        <taxon>Iodobacter</taxon>
    </lineage>
</organism>
<dbReference type="Gene3D" id="3.40.30.10">
    <property type="entry name" value="Glutaredoxin"/>
    <property type="match status" value="1"/>
</dbReference>